<proteinExistence type="predicted"/>
<feature type="transmembrane region" description="Helical" evidence="5">
    <location>
        <begin position="104"/>
        <end position="121"/>
    </location>
</feature>
<dbReference type="EMBL" id="VBTY01000327">
    <property type="protein sequence ID" value="MDG3497314.1"/>
    <property type="molecule type" value="Genomic_DNA"/>
</dbReference>
<feature type="transmembrane region" description="Helical" evidence="5">
    <location>
        <begin position="397"/>
        <end position="418"/>
    </location>
</feature>
<feature type="transmembrane region" description="Helical" evidence="5">
    <location>
        <begin position="237"/>
        <end position="252"/>
    </location>
</feature>
<dbReference type="RefSeq" id="WP_009629536.1">
    <property type="nucleotide sequence ID" value="NZ_VBTY01000327.1"/>
</dbReference>
<dbReference type="GO" id="GO:0016020">
    <property type="term" value="C:membrane"/>
    <property type="evidence" value="ECO:0007669"/>
    <property type="project" value="UniProtKB-SubCell"/>
</dbReference>
<feature type="transmembrane region" description="Helical" evidence="5">
    <location>
        <begin position="257"/>
        <end position="273"/>
    </location>
</feature>
<organism evidence="7 8">
    <name type="scientific">Pseudanabaena catenata USMAC16</name>
    <dbReference type="NCBI Taxonomy" id="1855837"/>
    <lineage>
        <taxon>Bacteria</taxon>
        <taxon>Bacillati</taxon>
        <taxon>Cyanobacteriota</taxon>
        <taxon>Cyanophyceae</taxon>
        <taxon>Pseudanabaenales</taxon>
        <taxon>Pseudanabaenaceae</taxon>
        <taxon>Pseudanabaena</taxon>
    </lineage>
</organism>
<comment type="caution">
    <text evidence="7">The sequence shown here is derived from an EMBL/GenBank/DDBJ whole genome shotgun (WGS) entry which is preliminary data.</text>
</comment>
<evidence type="ECO:0000313" key="7">
    <source>
        <dbReference type="EMBL" id="MDG3497314.1"/>
    </source>
</evidence>
<evidence type="ECO:0000256" key="3">
    <source>
        <dbReference type="ARBA" id="ARBA00022989"/>
    </source>
</evidence>
<feature type="transmembrane region" description="Helical" evidence="5">
    <location>
        <begin position="79"/>
        <end position="98"/>
    </location>
</feature>
<name>A0A9X4MCY7_9CYAN</name>
<dbReference type="Pfam" id="PF04932">
    <property type="entry name" value="Wzy_C"/>
    <property type="match status" value="1"/>
</dbReference>
<dbReference type="Proteomes" id="UP001152872">
    <property type="component" value="Unassembled WGS sequence"/>
</dbReference>
<feature type="domain" description="O-antigen ligase-related" evidence="6">
    <location>
        <begin position="221"/>
        <end position="374"/>
    </location>
</feature>
<keyword evidence="4 5" id="KW-0472">Membrane</keyword>
<reference evidence="7" key="1">
    <citation type="submission" date="2019-05" db="EMBL/GenBank/DDBJ databases">
        <title>Whole genome sequencing of Pseudanabaena catenata USMAC16.</title>
        <authorList>
            <person name="Khan Z."/>
            <person name="Omar W.M."/>
            <person name="Convey P."/>
            <person name="Merican F."/>
            <person name="Najimudin N."/>
        </authorList>
    </citation>
    <scope>NUCLEOTIDE SEQUENCE</scope>
    <source>
        <strain evidence="7">USMAC16</strain>
    </source>
</reference>
<dbReference type="InterPro" id="IPR007016">
    <property type="entry name" value="O-antigen_ligase-rel_domated"/>
</dbReference>
<accession>A0A9X4MCY7</accession>
<dbReference type="InterPro" id="IPR051533">
    <property type="entry name" value="WaaL-like"/>
</dbReference>
<dbReference type="GO" id="GO:0016874">
    <property type="term" value="F:ligase activity"/>
    <property type="evidence" value="ECO:0007669"/>
    <property type="project" value="UniProtKB-KW"/>
</dbReference>
<dbReference type="PANTHER" id="PTHR37422:SF13">
    <property type="entry name" value="LIPOPOLYSACCHARIDE BIOSYNTHESIS PROTEIN PA4999-RELATED"/>
    <property type="match status" value="1"/>
</dbReference>
<keyword evidence="8" id="KW-1185">Reference proteome</keyword>
<comment type="subcellular location">
    <subcellularLocation>
        <location evidence="1">Membrane</location>
        <topology evidence="1">Multi-pass membrane protein</topology>
    </subcellularLocation>
</comment>
<feature type="transmembrane region" description="Helical" evidence="5">
    <location>
        <begin position="130"/>
        <end position="151"/>
    </location>
</feature>
<gene>
    <name evidence="7" type="ORF">FEV09_22530</name>
</gene>
<evidence type="ECO:0000256" key="4">
    <source>
        <dbReference type="ARBA" id="ARBA00023136"/>
    </source>
</evidence>
<evidence type="ECO:0000313" key="8">
    <source>
        <dbReference type="Proteomes" id="UP001152872"/>
    </source>
</evidence>
<feature type="transmembrane region" description="Helical" evidence="5">
    <location>
        <begin position="188"/>
        <end position="204"/>
    </location>
</feature>
<evidence type="ECO:0000256" key="1">
    <source>
        <dbReference type="ARBA" id="ARBA00004141"/>
    </source>
</evidence>
<evidence type="ECO:0000259" key="6">
    <source>
        <dbReference type="Pfam" id="PF04932"/>
    </source>
</evidence>
<dbReference type="AlphaFoldDB" id="A0A9X4MCY7"/>
<feature type="transmembrane region" description="Helical" evidence="5">
    <location>
        <begin position="357"/>
        <end position="385"/>
    </location>
</feature>
<evidence type="ECO:0000256" key="2">
    <source>
        <dbReference type="ARBA" id="ARBA00022692"/>
    </source>
</evidence>
<keyword evidence="2 5" id="KW-0812">Transmembrane</keyword>
<feature type="transmembrane region" description="Helical" evidence="5">
    <location>
        <begin position="41"/>
        <end position="67"/>
    </location>
</feature>
<evidence type="ECO:0000256" key="5">
    <source>
        <dbReference type="SAM" id="Phobius"/>
    </source>
</evidence>
<keyword evidence="7" id="KW-0436">Ligase</keyword>
<dbReference type="PANTHER" id="PTHR37422">
    <property type="entry name" value="TEICHURONIC ACID BIOSYNTHESIS PROTEIN TUAE"/>
    <property type="match status" value="1"/>
</dbReference>
<keyword evidence="3 5" id="KW-1133">Transmembrane helix</keyword>
<protein>
    <submittedName>
        <fullName evidence="7">O-antigen ligase family protein</fullName>
    </submittedName>
</protein>
<feature type="transmembrane region" description="Helical" evidence="5">
    <location>
        <begin position="216"/>
        <end position="231"/>
    </location>
</feature>
<feature type="transmembrane region" description="Helical" evidence="5">
    <location>
        <begin position="424"/>
        <end position="441"/>
    </location>
</feature>
<sequence>MLTTQWAAHTFTFINEKGKWMLWKLTEDNELRLEWNWLQSVAIFMVISNVFMPFAMVLLAVLVVFRYGWQAIATPVNRAYFWLSLWMIFTTVIAFNPATAAGGLANFLPYFLLAAVTSFIIRTPAQFIHFLWLLVFSSMLVSGFGILQAILDRPDWFFPKVIFDSYKIPMGFSADRRIQSFFGHFNETAAYLLMILPIAFHFALGQVRSITKSQRAIATVALALGTAVLILTGSRNAWGLVIIGMIALALYYRQWKFVLGLGIFLFIIAWGVFGQKLGLGGEVVRSLLPEGFVNRLSSTIDPKLVDYASTADRLNAWQFAGSLIAKHPIQGWGLRNFPLVAKAMDFDLRGLPHEHNLFLAIAVGSGIPALLGFVGIIGWTIWVSLKSAIAKNTEGMMFVAAVGAILFLLSGWLDLVLYEPRLSMLLWFLLGGMYGLASYRPHQPDQTDEIK</sequence>